<feature type="domain" description="RagB/SusD" evidence="6">
    <location>
        <begin position="336"/>
        <end position="463"/>
    </location>
</feature>
<protein>
    <submittedName>
        <fullName evidence="8">SusD family protein</fullName>
    </submittedName>
</protein>
<evidence type="ECO:0000259" key="6">
    <source>
        <dbReference type="Pfam" id="PF07980"/>
    </source>
</evidence>
<evidence type="ECO:0000256" key="1">
    <source>
        <dbReference type="ARBA" id="ARBA00004442"/>
    </source>
</evidence>
<evidence type="ECO:0000256" key="3">
    <source>
        <dbReference type="ARBA" id="ARBA00022729"/>
    </source>
</evidence>
<gene>
    <name evidence="8" type="ORF">SAMN05421820_101444</name>
</gene>
<dbReference type="Pfam" id="PF07980">
    <property type="entry name" value="SusD_RagB"/>
    <property type="match status" value="1"/>
</dbReference>
<dbReference type="CDD" id="cd08977">
    <property type="entry name" value="SusD"/>
    <property type="match status" value="1"/>
</dbReference>
<evidence type="ECO:0000256" key="4">
    <source>
        <dbReference type="ARBA" id="ARBA00023136"/>
    </source>
</evidence>
<dbReference type="Pfam" id="PF14322">
    <property type="entry name" value="SusD-like_3"/>
    <property type="match status" value="1"/>
</dbReference>
<dbReference type="OrthoDB" id="1094477at2"/>
<dbReference type="EMBL" id="FNGY01000001">
    <property type="protein sequence ID" value="SDL43831.1"/>
    <property type="molecule type" value="Genomic_DNA"/>
</dbReference>
<organism evidence="8 9">
    <name type="scientific">Pedobacter steynii</name>
    <dbReference type="NCBI Taxonomy" id="430522"/>
    <lineage>
        <taxon>Bacteria</taxon>
        <taxon>Pseudomonadati</taxon>
        <taxon>Bacteroidota</taxon>
        <taxon>Sphingobacteriia</taxon>
        <taxon>Sphingobacteriales</taxon>
        <taxon>Sphingobacteriaceae</taxon>
        <taxon>Pedobacter</taxon>
    </lineage>
</organism>
<dbReference type="AlphaFoldDB" id="A0A1G9K225"/>
<keyword evidence="4" id="KW-0472">Membrane</keyword>
<dbReference type="RefSeq" id="WP_074604482.1">
    <property type="nucleotide sequence ID" value="NZ_FNGY01000001.1"/>
</dbReference>
<proteinExistence type="inferred from homology"/>
<keyword evidence="3" id="KW-0732">Signal</keyword>
<dbReference type="Proteomes" id="UP000183200">
    <property type="component" value="Unassembled WGS sequence"/>
</dbReference>
<keyword evidence="9" id="KW-1185">Reference proteome</keyword>
<dbReference type="InterPro" id="IPR011990">
    <property type="entry name" value="TPR-like_helical_dom_sf"/>
</dbReference>
<evidence type="ECO:0000313" key="8">
    <source>
        <dbReference type="EMBL" id="SDL43831.1"/>
    </source>
</evidence>
<feature type="domain" description="SusD-like N-terminal" evidence="7">
    <location>
        <begin position="95"/>
        <end position="235"/>
    </location>
</feature>
<dbReference type="GO" id="GO:0009279">
    <property type="term" value="C:cell outer membrane"/>
    <property type="evidence" value="ECO:0007669"/>
    <property type="project" value="UniProtKB-SubCell"/>
</dbReference>
<evidence type="ECO:0000256" key="2">
    <source>
        <dbReference type="ARBA" id="ARBA00006275"/>
    </source>
</evidence>
<reference evidence="9" key="1">
    <citation type="submission" date="2016-10" db="EMBL/GenBank/DDBJ databases">
        <authorList>
            <person name="Varghese N."/>
            <person name="Submissions S."/>
        </authorList>
    </citation>
    <scope>NUCLEOTIDE SEQUENCE [LARGE SCALE GENOMIC DNA]</scope>
    <source>
        <strain evidence="9">DSM 19110</strain>
    </source>
</reference>
<dbReference type="InterPro" id="IPR012944">
    <property type="entry name" value="SusD_RagB_dom"/>
</dbReference>
<name>A0A1G9K225_9SPHI</name>
<comment type="subcellular location">
    <subcellularLocation>
        <location evidence="1">Cell outer membrane</location>
    </subcellularLocation>
</comment>
<accession>A0A1G9K225</accession>
<dbReference type="SUPFAM" id="SSF48452">
    <property type="entry name" value="TPR-like"/>
    <property type="match status" value="1"/>
</dbReference>
<dbReference type="Gene3D" id="1.25.40.390">
    <property type="match status" value="1"/>
</dbReference>
<evidence type="ECO:0000313" key="9">
    <source>
        <dbReference type="Proteomes" id="UP000183200"/>
    </source>
</evidence>
<evidence type="ECO:0000259" key="7">
    <source>
        <dbReference type="Pfam" id="PF14322"/>
    </source>
</evidence>
<sequence length="473" mass="53163">MKNIILYVFLLISVFQVTGCKKFLEAKSKEEIIPKTAIDLRELLLGNGYPQATSAYFHFLAMLDDDVQLNTASSQVGTTEIVARFPVYTWQPNLYDNTYTLPGLSGSLTSYELLYGWIRGCNAVLDYADDVTGTTEDVARVKAEALALRAFHYYYLINLYGVPYNKDKSAAGVPLKLVSGLTENPIGRNTVQEVYHQMVKDLEEAISLFKAISVTRNDFRINLPAACILLSRVYLYMGEWDRSITSATLAAERGGALTNLTGQNAPYFILDYNSSELAWNFGSQDVSFPPGFLPSPDLLSMYSEADVRSKLFFNNDQTLPAKYSNDFTVSKFGKGMRTAEAYLNRAEANAEKALKGDAASLQAALSDLNLLRYNRIIGYSDVIINDANVLREEIRKERRKELCFEDHRWFDLRRYGMPEITHTYKASAGSSVVTFTLKQNDPYYTLPIPDGMFNNNKLLTQNPSRSQAPRVGQ</sequence>
<keyword evidence="5" id="KW-0998">Cell outer membrane</keyword>
<evidence type="ECO:0000256" key="5">
    <source>
        <dbReference type="ARBA" id="ARBA00023237"/>
    </source>
</evidence>
<comment type="similarity">
    <text evidence="2">Belongs to the SusD family.</text>
</comment>
<dbReference type="InterPro" id="IPR033985">
    <property type="entry name" value="SusD-like_N"/>
</dbReference>